<dbReference type="Proteomes" id="UP001374579">
    <property type="component" value="Unassembled WGS sequence"/>
</dbReference>
<name>A0AAN9C4R9_9CAEN</name>
<dbReference type="EMBL" id="JBAMIC010000001">
    <property type="protein sequence ID" value="KAK7114415.1"/>
    <property type="molecule type" value="Genomic_DNA"/>
</dbReference>
<comment type="caution">
    <text evidence="1">The sequence shown here is derived from an EMBL/GenBank/DDBJ whole genome shotgun (WGS) entry which is preliminary data.</text>
</comment>
<protein>
    <submittedName>
        <fullName evidence="1">Uncharacterized protein</fullName>
    </submittedName>
</protein>
<gene>
    <name evidence="1" type="ORF">V1264_000478</name>
</gene>
<dbReference type="SUPFAM" id="SSF75011">
    <property type="entry name" value="3-carboxy-cis,cis-mucoante lactonizing enzyme"/>
    <property type="match status" value="1"/>
</dbReference>
<proteinExistence type="predicted"/>
<sequence length="153" mass="17304">MLGTLGCLQIQKVQVERSTPHYLLDHKGDILAFDVSRHGTHFALLRRNNELMVDVYEEKDRKCKHVAGYTFDDKRGTGDVCFYVPMAVQREIGEILVVADYSKNQLLLLDYMSGCGHLETINVNSPVSLAKNPDGRLWLNCKVSGEKSEILCF</sequence>
<keyword evidence="2" id="KW-1185">Reference proteome</keyword>
<dbReference type="AlphaFoldDB" id="A0AAN9C4R9"/>
<accession>A0AAN9C4R9</accession>
<evidence type="ECO:0000313" key="1">
    <source>
        <dbReference type="EMBL" id="KAK7114415.1"/>
    </source>
</evidence>
<organism evidence="1 2">
    <name type="scientific">Littorina saxatilis</name>
    <dbReference type="NCBI Taxonomy" id="31220"/>
    <lineage>
        <taxon>Eukaryota</taxon>
        <taxon>Metazoa</taxon>
        <taxon>Spiralia</taxon>
        <taxon>Lophotrochozoa</taxon>
        <taxon>Mollusca</taxon>
        <taxon>Gastropoda</taxon>
        <taxon>Caenogastropoda</taxon>
        <taxon>Littorinimorpha</taxon>
        <taxon>Littorinoidea</taxon>
        <taxon>Littorinidae</taxon>
        <taxon>Littorina</taxon>
    </lineage>
</organism>
<evidence type="ECO:0000313" key="2">
    <source>
        <dbReference type="Proteomes" id="UP001374579"/>
    </source>
</evidence>
<reference evidence="1 2" key="1">
    <citation type="submission" date="2024-02" db="EMBL/GenBank/DDBJ databases">
        <title>Chromosome-scale genome assembly of the rough periwinkle Littorina saxatilis.</title>
        <authorList>
            <person name="De Jode A."/>
            <person name="Faria R."/>
            <person name="Formenti G."/>
            <person name="Sims Y."/>
            <person name="Smith T.P."/>
            <person name="Tracey A."/>
            <person name="Wood J.M.D."/>
            <person name="Zagrodzka Z.B."/>
            <person name="Johannesson K."/>
            <person name="Butlin R.K."/>
            <person name="Leder E.H."/>
        </authorList>
    </citation>
    <scope>NUCLEOTIDE SEQUENCE [LARGE SCALE GENOMIC DNA]</scope>
    <source>
        <strain evidence="1">Snail1</strain>
        <tissue evidence="1">Muscle</tissue>
    </source>
</reference>